<sequence>MSEQKNVLGGILKPCCLEPKTGFYRDGFCRTDNHDHGLHVVCAIMTKEFLEYTASRGNDLSTPNLLFDFPGLKAGDKWCLCALRWLEAYQNGVAPEVVLESTNEKALQVVKKEYLLEKAYSVEV</sequence>
<evidence type="ECO:0000313" key="2">
    <source>
        <dbReference type="Proteomes" id="UP000031830"/>
    </source>
</evidence>
<protein>
    <recommendedName>
        <fullName evidence="3">DUF2237 domain-containing protein</fullName>
    </recommendedName>
</protein>
<organism evidence="1 2">
    <name type="scientific">Francisella philomiragia</name>
    <dbReference type="NCBI Taxonomy" id="28110"/>
    <lineage>
        <taxon>Bacteria</taxon>
        <taxon>Pseudomonadati</taxon>
        <taxon>Pseudomonadota</taxon>
        <taxon>Gammaproteobacteria</taxon>
        <taxon>Thiotrichales</taxon>
        <taxon>Francisellaceae</taxon>
        <taxon>Francisella</taxon>
    </lineage>
</organism>
<dbReference type="AlphaFoldDB" id="A0A0B6CUN3"/>
<dbReference type="EMBL" id="CP009440">
    <property type="protein sequence ID" value="AJI54214.1"/>
    <property type="molecule type" value="Genomic_DNA"/>
</dbReference>
<dbReference type="InterPro" id="IPR018714">
    <property type="entry name" value="DUF2237"/>
</dbReference>
<dbReference type="PANTHER" id="PTHR37466">
    <property type="entry name" value="SLR1628 PROTEIN"/>
    <property type="match status" value="1"/>
</dbReference>
<proteinExistence type="predicted"/>
<reference evidence="1 2" key="1">
    <citation type="journal article" date="2015" name="Genome Announc.">
        <title>Genome sequencing of 18 francisella strains to aid in assay development and testing.</title>
        <authorList>
            <person name="Johnson S.L."/>
            <person name="Daligault H.E."/>
            <person name="Davenport K.W."/>
            <person name="Coyne S.R."/>
            <person name="Frey K.G."/>
            <person name="Koroleva G.I."/>
            <person name="Broomall S.M."/>
            <person name="Bishop-Lilly K.A."/>
            <person name="Bruce D.C."/>
            <person name="Chertkov O."/>
            <person name="Freitas T."/>
            <person name="Jaissle J."/>
            <person name="Ladner J.T."/>
            <person name="Rosenzweig C.N."/>
            <person name="Gibbons H.S."/>
            <person name="Palacios G.F."/>
            <person name="Redden C.L."/>
            <person name="Xu Y."/>
            <person name="Minogue T.D."/>
            <person name="Chain P.S."/>
        </authorList>
    </citation>
    <scope>NUCLEOTIDE SEQUENCE [LARGE SCALE GENOMIC DNA]</scope>
    <source>
        <strain evidence="1 2">GA01-2794</strain>
    </source>
</reference>
<name>A0A0B6CUN3_9GAMM</name>
<dbReference type="Gene3D" id="3.30.56.110">
    <property type="entry name" value="Protein of unknown function DUF2237"/>
    <property type="match status" value="1"/>
</dbReference>
<dbReference type="STRING" id="28110.KU46_1425"/>
<dbReference type="RefSeq" id="WP_044526061.1">
    <property type="nucleotide sequence ID" value="NZ_CP009440.1"/>
</dbReference>
<dbReference type="PANTHER" id="PTHR37466:SF1">
    <property type="entry name" value="SLR1628 PROTEIN"/>
    <property type="match status" value="1"/>
</dbReference>
<accession>A0A0B6CUN3</accession>
<gene>
    <name evidence="1" type="ORF">LA55_884</name>
</gene>
<dbReference type="KEGG" id="fpz:LA55_884"/>
<dbReference type="Pfam" id="PF09996">
    <property type="entry name" value="DUF2237"/>
    <property type="match status" value="1"/>
</dbReference>
<dbReference type="Proteomes" id="UP000031830">
    <property type="component" value="Chromosome"/>
</dbReference>
<dbReference type="OrthoDB" id="9792525at2"/>
<evidence type="ECO:0008006" key="3">
    <source>
        <dbReference type="Google" id="ProtNLM"/>
    </source>
</evidence>
<evidence type="ECO:0000313" key="1">
    <source>
        <dbReference type="EMBL" id="AJI54214.1"/>
    </source>
</evidence>